<keyword evidence="13" id="KW-1185">Reference proteome</keyword>
<sequence length="163" mass="18378">MKRRYIIALSLATIVFGLDQLTKLLVKANLRYGESINVIQGFFDLVHVHNRGAAFGFLNRADQSWQTWMFAGASALALVVILWILRKTPERDLWTIYGLGLVLGGAMGNLLDRVTQGFVVDFLDVYYRNWHWPAFNVADMSICLGAGGLILALWKSEHVPNPR</sequence>
<evidence type="ECO:0000256" key="4">
    <source>
        <dbReference type="ARBA" id="ARBA00022692"/>
    </source>
</evidence>
<evidence type="ECO:0000256" key="10">
    <source>
        <dbReference type="RuleBase" id="RU000594"/>
    </source>
</evidence>
<evidence type="ECO:0000256" key="9">
    <source>
        <dbReference type="HAMAP-Rule" id="MF_00161"/>
    </source>
</evidence>
<dbReference type="RefSeq" id="WP_014260889.1">
    <property type="nucleotide sequence ID" value="NC_016629.1"/>
</dbReference>
<dbReference type="KEGG" id="daf:Desaf_2925"/>
<dbReference type="EMBL" id="CP003221">
    <property type="protein sequence ID" value="EGJ51233.1"/>
    <property type="molecule type" value="Genomic_DNA"/>
</dbReference>
<proteinExistence type="inferred from homology"/>
<dbReference type="HOGENOM" id="CLU_083252_4_0_7"/>
<dbReference type="PANTHER" id="PTHR33695">
    <property type="entry name" value="LIPOPROTEIN SIGNAL PEPTIDASE"/>
    <property type="match status" value="1"/>
</dbReference>
<dbReference type="NCBIfam" id="TIGR00077">
    <property type="entry name" value="lspA"/>
    <property type="match status" value="1"/>
</dbReference>
<dbReference type="PANTHER" id="PTHR33695:SF1">
    <property type="entry name" value="LIPOPROTEIN SIGNAL PEPTIDASE"/>
    <property type="match status" value="1"/>
</dbReference>
<gene>
    <name evidence="9" type="primary">lspA</name>
    <name evidence="12" type="ORF">Desaf_2925</name>
</gene>
<dbReference type="PRINTS" id="PR00781">
    <property type="entry name" value="LIPOSIGPTASE"/>
</dbReference>
<comment type="function">
    <text evidence="9 10">This protein specifically catalyzes the removal of signal peptides from prolipoproteins.</text>
</comment>
<keyword evidence="8 9" id="KW-0472">Membrane</keyword>
<dbReference type="GO" id="GO:0005886">
    <property type="term" value="C:plasma membrane"/>
    <property type="evidence" value="ECO:0007669"/>
    <property type="project" value="UniProtKB-SubCell"/>
</dbReference>
<evidence type="ECO:0000256" key="7">
    <source>
        <dbReference type="ARBA" id="ARBA00022989"/>
    </source>
</evidence>
<evidence type="ECO:0000313" key="12">
    <source>
        <dbReference type="EMBL" id="EGJ51233.1"/>
    </source>
</evidence>
<evidence type="ECO:0000313" key="13">
    <source>
        <dbReference type="Proteomes" id="UP000007844"/>
    </source>
</evidence>
<name>F3Z224_DESAF</name>
<dbReference type="AlphaFoldDB" id="F3Z224"/>
<evidence type="ECO:0000256" key="8">
    <source>
        <dbReference type="ARBA" id="ARBA00023136"/>
    </source>
</evidence>
<feature type="transmembrane region" description="Helical" evidence="9">
    <location>
        <begin position="65"/>
        <end position="85"/>
    </location>
</feature>
<keyword evidence="12" id="KW-0449">Lipoprotein</keyword>
<dbReference type="PROSITE" id="PS00855">
    <property type="entry name" value="SPASE_II"/>
    <property type="match status" value="1"/>
</dbReference>
<evidence type="ECO:0000256" key="2">
    <source>
        <dbReference type="ARBA" id="ARBA00022475"/>
    </source>
</evidence>
<accession>F3Z224</accession>
<comment type="caution">
    <text evidence="9">Lacks conserved residue(s) required for the propagation of feature annotation.</text>
</comment>
<comment type="pathway">
    <text evidence="9">Protein modification; lipoprotein biosynthesis (signal peptide cleavage).</text>
</comment>
<evidence type="ECO:0000256" key="3">
    <source>
        <dbReference type="ARBA" id="ARBA00022670"/>
    </source>
</evidence>
<keyword evidence="6 9" id="KW-0378">Hydrolase</keyword>
<keyword evidence="2 9" id="KW-1003">Cell membrane</keyword>
<dbReference type="STRING" id="690850.Desaf_2925"/>
<dbReference type="UniPathway" id="UPA00665"/>
<comment type="catalytic activity">
    <reaction evidence="9 10">
        <text>Release of signal peptides from bacterial membrane prolipoproteins. Hydrolyzes -Xaa-Yaa-Zaa-|-(S,diacylglyceryl)Cys-, in which Xaa is hydrophobic (preferably Leu), and Yaa (Ala or Ser) and Zaa (Gly or Ala) have small, neutral side chains.</text>
        <dbReference type="EC" id="3.4.23.36"/>
    </reaction>
</comment>
<dbReference type="Proteomes" id="UP000007844">
    <property type="component" value="Chromosome"/>
</dbReference>
<dbReference type="eggNOG" id="COG0597">
    <property type="taxonomic scope" value="Bacteria"/>
</dbReference>
<comment type="similarity">
    <text evidence="1 9 11">Belongs to the peptidase A8 family.</text>
</comment>
<feature type="active site" evidence="9">
    <location>
        <position position="121"/>
    </location>
</feature>
<dbReference type="Pfam" id="PF01252">
    <property type="entry name" value="Peptidase_A8"/>
    <property type="match status" value="1"/>
</dbReference>
<dbReference type="GO" id="GO:0006508">
    <property type="term" value="P:proteolysis"/>
    <property type="evidence" value="ECO:0007669"/>
    <property type="project" value="UniProtKB-KW"/>
</dbReference>
<evidence type="ECO:0000256" key="6">
    <source>
        <dbReference type="ARBA" id="ARBA00022801"/>
    </source>
</evidence>
<keyword evidence="4 9" id="KW-0812">Transmembrane</keyword>
<keyword evidence="7 9" id="KW-1133">Transmembrane helix</keyword>
<evidence type="ECO:0000256" key="5">
    <source>
        <dbReference type="ARBA" id="ARBA00022750"/>
    </source>
</evidence>
<feature type="transmembrane region" description="Helical" evidence="9">
    <location>
        <begin position="131"/>
        <end position="154"/>
    </location>
</feature>
<dbReference type="GO" id="GO:0004190">
    <property type="term" value="F:aspartic-type endopeptidase activity"/>
    <property type="evidence" value="ECO:0007669"/>
    <property type="project" value="UniProtKB-UniRule"/>
</dbReference>
<dbReference type="InterPro" id="IPR001872">
    <property type="entry name" value="Peptidase_A8"/>
</dbReference>
<feature type="active site" evidence="9">
    <location>
        <position position="139"/>
    </location>
</feature>
<evidence type="ECO:0000256" key="1">
    <source>
        <dbReference type="ARBA" id="ARBA00006139"/>
    </source>
</evidence>
<feature type="transmembrane region" description="Helical" evidence="9">
    <location>
        <begin position="92"/>
        <end position="111"/>
    </location>
</feature>
<keyword evidence="3 9" id="KW-0645">Protease</keyword>
<protein>
    <recommendedName>
        <fullName evidence="9">Lipoprotein signal peptidase</fullName>
        <ecNumber evidence="9">3.4.23.36</ecNumber>
    </recommendedName>
    <alternativeName>
        <fullName evidence="9">Prolipoprotein signal peptidase</fullName>
    </alternativeName>
    <alternativeName>
        <fullName evidence="9">Signal peptidase II</fullName>
        <shortName evidence="9">SPase II</shortName>
    </alternativeName>
</protein>
<reference evidence="12 13" key="1">
    <citation type="journal article" date="2011" name="J. Bacteriol.">
        <title>Genome sequence of the mercury-methylating and pleomorphic Desulfovibrio africanus Strain Walvis Bay.</title>
        <authorList>
            <person name="Brown S.D."/>
            <person name="Wall J.D."/>
            <person name="Kucken A.M."/>
            <person name="Gilmour C.C."/>
            <person name="Podar M."/>
            <person name="Brandt C.C."/>
            <person name="Teshima H."/>
            <person name="Detter J.C."/>
            <person name="Han C.S."/>
            <person name="Land M.L."/>
            <person name="Lucas S."/>
            <person name="Han J."/>
            <person name="Pennacchio L."/>
            <person name="Nolan M."/>
            <person name="Pitluck S."/>
            <person name="Woyke T."/>
            <person name="Goodwin L."/>
            <person name="Palumbo A.V."/>
            <person name="Elias D.A."/>
        </authorList>
    </citation>
    <scope>NUCLEOTIDE SEQUENCE [LARGE SCALE GENOMIC DNA]</scope>
    <source>
        <strain evidence="12 13">Walvis Bay</strain>
    </source>
</reference>
<evidence type="ECO:0000256" key="11">
    <source>
        <dbReference type="RuleBase" id="RU004181"/>
    </source>
</evidence>
<organism evidence="12 13">
    <name type="scientific">Desulfocurvibacter africanus subsp. africanus str. Walvis Bay</name>
    <dbReference type="NCBI Taxonomy" id="690850"/>
    <lineage>
        <taxon>Bacteria</taxon>
        <taxon>Pseudomonadati</taxon>
        <taxon>Thermodesulfobacteriota</taxon>
        <taxon>Desulfovibrionia</taxon>
        <taxon>Desulfovibrionales</taxon>
        <taxon>Desulfovibrionaceae</taxon>
        <taxon>Desulfocurvibacter</taxon>
    </lineage>
</organism>
<dbReference type="HAMAP" id="MF_00161">
    <property type="entry name" value="LspA"/>
    <property type="match status" value="1"/>
</dbReference>
<dbReference type="EC" id="3.4.23.36" evidence="9"/>
<comment type="subcellular location">
    <subcellularLocation>
        <location evidence="9">Cell membrane</location>
        <topology evidence="9">Multi-pass membrane protein</topology>
    </subcellularLocation>
</comment>
<keyword evidence="5 9" id="KW-0064">Aspartyl protease</keyword>